<dbReference type="InterPro" id="IPR025705">
    <property type="entry name" value="Beta_hexosaminidase_sua/sub"/>
</dbReference>
<dbReference type="PANTHER" id="PTHR22600:SF57">
    <property type="entry name" value="BETA-N-ACETYLHEXOSAMINIDASE"/>
    <property type="match status" value="1"/>
</dbReference>
<dbReference type="SUPFAM" id="SSF55545">
    <property type="entry name" value="beta-N-acetylhexosaminidase-like domain"/>
    <property type="match status" value="1"/>
</dbReference>
<dbReference type="CDD" id="cd06563">
    <property type="entry name" value="GH20_chitobiase-like"/>
    <property type="match status" value="1"/>
</dbReference>
<evidence type="ECO:0000256" key="1">
    <source>
        <dbReference type="ARBA" id="ARBA00001231"/>
    </source>
</evidence>
<dbReference type="InterPro" id="IPR017853">
    <property type="entry name" value="GH"/>
</dbReference>
<evidence type="ECO:0000259" key="8">
    <source>
        <dbReference type="Pfam" id="PF02838"/>
    </source>
</evidence>
<dbReference type="InterPro" id="IPR029018">
    <property type="entry name" value="Hex-like_dom2"/>
</dbReference>
<evidence type="ECO:0000256" key="3">
    <source>
        <dbReference type="ARBA" id="ARBA00012663"/>
    </source>
</evidence>
<evidence type="ECO:0000256" key="4">
    <source>
        <dbReference type="ARBA" id="ARBA00022801"/>
    </source>
</evidence>
<proteinExistence type="inferred from homology"/>
<evidence type="ECO:0000313" key="9">
    <source>
        <dbReference type="EMBL" id="EID74411.1"/>
    </source>
</evidence>
<dbReference type="PIRSF" id="PIRSF001093">
    <property type="entry name" value="B-hxosamndse_ab_euk"/>
    <property type="match status" value="1"/>
</dbReference>
<dbReference type="Pfam" id="PF02838">
    <property type="entry name" value="Glyco_hydro_20b"/>
    <property type="match status" value="1"/>
</dbReference>
<evidence type="ECO:0000256" key="5">
    <source>
        <dbReference type="ARBA" id="ARBA00023295"/>
    </source>
</evidence>
<dbReference type="STRING" id="946077.W5A_09254"/>
<comment type="caution">
    <text evidence="9">The sequence shown here is derived from an EMBL/GenBank/DDBJ whole genome shotgun (WGS) entry which is preliminary data.</text>
</comment>
<dbReference type="SUPFAM" id="SSF51445">
    <property type="entry name" value="(Trans)glycosidases"/>
    <property type="match status" value="1"/>
</dbReference>
<gene>
    <name evidence="9" type="ORF">W5A_09254</name>
</gene>
<reference evidence="9 10" key="1">
    <citation type="journal article" date="2012" name="J. Bacteriol.">
        <title>Genome Sequence of the Halotolerant Bacterium Imtechella halotolerans K1T.</title>
        <authorList>
            <person name="Kumar S."/>
            <person name="Vikram S."/>
            <person name="Subramanian S."/>
            <person name="Raghava G.P."/>
            <person name="Pinnaka A.K."/>
        </authorList>
    </citation>
    <scope>NUCLEOTIDE SEQUENCE [LARGE SCALE GENOMIC DNA]</scope>
    <source>
        <strain evidence="9 10">K1</strain>
    </source>
</reference>
<evidence type="ECO:0000256" key="6">
    <source>
        <dbReference type="PIRSR" id="PIRSR625705-1"/>
    </source>
</evidence>
<dbReference type="Proteomes" id="UP000005938">
    <property type="component" value="Unassembled WGS sequence"/>
</dbReference>
<dbReference type="Gene3D" id="3.30.379.10">
    <property type="entry name" value="Chitobiase/beta-hexosaminidase domain 2-like"/>
    <property type="match status" value="1"/>
</dbReference>
<sequence>MCALALSSCSNKFKEVVNSEADYNVIPNPSSMVISNGKFLVDNSTIISGASSLVKEGEYLAEMLSNASGKNIEFQADNAKGSIVLVIDATISNEEGYVLDVKYDNIRITGKNGKGIFYGIQTLRQLLPAAVEKGAVAELTIPAVTIEDSPEFGYRGMHLDVARHFFPVSFVKKYIDILAMHKMNTFHWHLTEDQGWRIEIKKYPRLTEIGAYRNGTIVGHYPGSENDNERYGGFYSQEEVKEIVKYAADRHITVIPEIELPGHSSAAIAAYPELSCFPEEPTEVPNGMISEKSKELQANGTPKIVQESWGIYNDVYCAGKEGTFEFIQNVLDEVMPLFPSKYVHIGGDECPKANWKRCEVCQKRMKEEGLEDEHELQSYFIQRVEKYVNSKGKSIIGWDEILEGGLAPNATVMSWRGESGGIESAKQHHDVIMTPNHSCYFDHYQFADKKNEPLAIGGLTTVEDVYNYKPYPKELTAEQSKYILGAQANVWTEYIKTSDYVEYMILPRMTALSEVVWSKEENKNWDNFKIRLTHMKDRYEALGLNYAKHVFEETQQTTEVSDSK</sequence>
<dbReference type="AlphaFoldDB" id="I0WDE5"/>
<dbReference type="GO" id="GO:0016020">
    <property type="term" value="C:membrane"/>
    <property type="evidence" value="ECO:0007669"/>
    <property type="project" value="TreeGrafter"/>
</dbReference>
<comment type="catalytic activity">
    <reaction evidence="1">
        <text>Hydrolysis of terminal non-reducing N-acetyl-D-hexosamine residues in N-acetyl-beta-D-hexosaminides.</text>
        <dbReference type="EC" id="3.2.1.52"/>
    </reaction>
</comment>
<dbReference type="Gene3D" id="3.20.20.80">
    <property type="entry name" value="Glycosidases"/>
    <property type="match status" value="1"/>
</dbReference>
<dbReference type="GO" id="GO:0030203">
    <property type="term" value="P:glycosaminoglycan metabolic process"/>
    <property type="evidence" value="ECO:0007669"/>
    <property type="project" value="TreeGrafter"/>
</dbReference>
<protein>
    <recommendedName>
        <fullName evidence="3">beta-N-acetylhexosaminidase</fullName>
        <ecNumber evidence="3">3.2.1.52</ecNumber>
    </recommendedName>
</protein>
<keyword evidence="5" id="KW-0326">Glycosidase</keyword>
<dbReference type="Pfam" id="PF00728">
    <property type="entry name" value="Glyco_hydro_20"/>
    <property type="match status" value="1"/>
</dbReference>
<dbReference type="eggNOG" id="COG3525">
    <property type="taxonomic scope" value="Bacteria"/>
</dbReference>
<dbReference type="InterPro" id="IPR015883">
    <property type="entry name" value="Glyco_hydro_20_cat"/>
</dbReference>
<evidence type="ECO:0000256" key="2">
    <source>
        <dbReference type="ARBA" id="ARBA00006285"/>
    </source>
</evidence>
<evidence type="ECO:0000313" key="10">
    <source>
        <dbReference type="Proteomes" id="UP000005938"/>
    </source>
</evidence>
<dbReference type="PANTHER" id="PTHR22600">
    <property type="entry name" value="BETA-HEXOSAMINIDASE"/>
    <property type="match status" value="1"/>
</dbReference>
<dbReference type="InterPro" id="IPR015882">
    <property type="entry name" value="HEX_bac_N"/>
</dbReference>
<feature type="domain" description="Beta-hexosaminidase bacterial type N-terminal" evidence="8">
    <location>
        <begin position="23"/>
        <end position="148"/>
    </location>
</feature>
<comment type="similarity">
    <text evidence="2">Belongs to the glycosyl hydrolase 20 family.</text>
</comment>
<keyword evidence="4" id="KW-0378">Hydrolase</keyword>
<dbReference type="GO" id="GO:0005975">
    <property type="term" value="P:carbohydrate metabolic process"/>
    <property type="evidence" value="ECO:0007669"/>
    <property type="project" value="InterPro"/>
</dbReference>
<accession>I0WDE5</accession>
<dbReference type="GO" id="GO:0004563">
    <property type="term" value="F:beta-N-acetylhexosaminidase activity"/>
    <property type="evidence" value="ECO:0007669"/>
    <property type="project" value="UniProtKB-EC"/>
</dbReference>
<dbReference type="PRINTS" id="PR00738">
    <property type="entry name" value="GLHYDRLASE20"/>
</dbReference>
<organism evidence="9 10">
    <name type="scientific">Imtechella halotolerans K1</name>
    <dbReference type="NCBI Taxonomy" id="946077"/>
    <lineage>
        <taxon>Bacteria</taxon>
        <taxon>Pseudomonadati</taxon>
        <taxon>Bacteroidota</taxon>
        <taxon>Flavobacteriia</taxon>
        <taxon>Flavobacteriales</taxon>
        <taxon>Flavobacteriaceae</taxon>
        <taxon>Imtechella</taxon>
    </lineage>
</organism>
<keyword evidence="10" id="KW-1185">Reference proteome</keyword>
<dbReference type="EMBL" id="AJJU01000011">
    <property type="protein sequence ID" value="EID74411.1"/>
    <property type="molecule type" value="Genomic_DNA"/>
</dbReference>
<dbReference type="PATRIC" id="fig|946077.3.peg.1873"/>
<feature type="domain" description="Glycoside hydrolase family 20 catalytic" evidence="7">
    <location>
        <begin position="152"/>
        <end position="519"/>
    </location>
</feature>
<evidence type="ECO:0000259" key="7">
    <source>
        <dbReference type="Pfam" id="PF00728"/>
    </source>
</evidence>
<dbReference type="EC" id="3.2.1.52" evidence="3"/>
<feature type="active site" description="Proton donor" evidence="6">
    <location>
        <position position="349"/>
    </location>
</feature>
<name>I0WDE5_9FLAO</name>